<dbReference type="PANTHER" id="PTHR48207">
    <property type="entry name" value="SUCCINATE--HYDROXYMETHYLGLUTARATE COA-TRANSFERASE"/>
    <property type="match status" value="1"/>
</dbReference>
<evidence type="ECO:0000256" key="2">
    <source>
        <dbReference type="ARBA" id="ARBA00022679"/>
    </source>
</evidence>
<reference evidence="3 4" key="1">
    <citation type="submission" date="2017-11" db="EMBL/GenBank/DDBJ databases">
        <title>The genome of Rhizophagus clarus HR1 reveals common genetic basis of auxotrophy among arbuscular mycorrhizal fungi.</title>
        <authorList>
            <person name="Kobayashi Y."/>
        </authorList>
    </citation>
    <scope>NUCLEOTIDE SEQUENCE [LARGE SCALE GENOMIC DNA]</scope>
    <source>
        <strain evidence="3 4">HR1</strain>
    </source>
</reference>
<dbReference type="AlphaFoldDB" id="A0A2Z6RZZ7"/>
<dbReference type="Gene3D" id="3.40.50.10540">
    <property type="entry name" value="Crotonobetainyl-coa:carnitine coa-transferase, domain 1"/>
    <property type="match status" value="1"/>
</dbReference>
<dbReference type="EMBL" id="BEXD01003831">
    <property type="protein sequence ID" value="GBC02470.1"/>
    <property type="molecule type" value="Genomic_DNA"/>
</dbReference>
<dbReference type="SUPFAM" id="SSF89796">
    <property type="entry name" value="CoA-transferase family III (CaiB/BaiF)"/>
    <property type="match status" value="1"/>
</dbReference>
<dbReference type="Gene3D" id="3.30.1540.10">
    <property type="entry name" value="formyl-coa transferase, domain 3"/>
    <property type="match status" value="1"/>
</dbReference>
<protein>
    <recommendedName>
        <fullName evidence="5">CoA-transferase family III</fullName>
    </recommendedName>
</protein>
<gene>
    <name evidence="3" type="ORF">RclHR1_04640013</name>
</gene>
<dbReference type="STRING" id="94130.A0A2Z6RZZ7"/>
<sequence>MNLINLCAKRPSLALSNSRIRCNFGRYKSEITINSKEIEQTLDNLPLAGYRVVDLTRILAGPYCTMLLGDLGAEIIKVENPQNGDDSRTWGPPWAYNKDSNDKSSPESAYFLAINRNKKSITINLKTQLGVQIIKDLVKKSDILVENYIPGKLDKMGLGYEELKKINPKLIYASITGYGQTGPYAKRAGYDVIVEAEAGLMHITGEEGGEPVKVGVAITDLTTGLYTHGAIMAALISRMRTNQGQRIDCSLIECQVASLANIGSNYLIANQEASRMGTSHPSIVPYQRFKTKDSFIMIGTGNDGQFRILCNAIEKRTLLHDERFKTNSGRVKNRKELIDILQEKFIEYDTEYWLSVFSDKGIPFAPINNIKKTFEHPQIIAREMIQEIDHPKAGKIKLTGIPVKYSKENPRIRLPPPTLGQHTHEVLSNILGYSEDKIKTLVEGHIINQ</sequence>
<dbReference type="InterPro" id="IPR050483">
    <property type="entry name" value="CoA-transferase_III_domain"/>
</dbReference>
<dbReference type="Pfam" id="PF02515">
    <property type="entry name" value="CoA_transf_3"/>
    <property type="match status" value="1"/>
</dbReference>
<dbReference type="InterPro" id="IPR044855">
    <property type="entry name" value="CoA-Trfase_III_dom3_sf"/>
</dbReference>
<keyword evidence="2" id="KW-0808">Transferase</keyword>
<dbReference type="GO" id="GO:0047369">
    <property type="term" value="F:succinate-hydroxymethylglutarate CoA-transferase activity"/>
    <property type="evidence" value="ECO:0007669"/>
    <property type="project" value="TreeGrafter"/>
</dbReference>
<dbReference type="PANTHER" id="PTHR48207:SF3">
    <property type="entry name" value="SUCCINATE--HYDROXYMETHYLGLUTARATE COA-TRANSFERASE"/>
    <property type="match status" value="1"/>
</dbReference>
<organism evidence="3 4">
    <name type="scientific">Rhizophagus clarus</name>
    <dbReference type="NCBI Taxonomy" id="94130"/>
    <lineage>
        <taxon>Eukaryota</taxon>
        <taxon>Fungi</taxon>
        <taxon>Fungi incertae sedis</taxon>
        <taxon>Mucoromycota</taxon>
        <taxon>Glomeromycotina</taxon>
        <taxon>Glomeromycetes</taxon>
        <taxon>Glomerales</taxon>
        <taxon>Glomeraceae</taxon>
        <taxon>Rhizophagus</taxon>
    </lineage>
</organism>
<comment type="caution">
    <text evidence="3">The sequence shown here is derived from an EMBL/GenBank/DDBJ whole genome shotgun (WGS) entry which is preliminary data.</text>
</comment>
<dbReference type="InterPro" id="IPR003673">
    <property type="entry name" value="CoA-Trfase_fam_III"/>
</dbReference>
<evidence type="ECO:0000313" key="4">
    <source>
        <dbReference type="Proteomes" id="UP000247702"/>
    </source>
</evidence>
<name>A0A2Z6RZZ7_9GLOM</name>
<comment type="similarity">
    <text evidence="1">Belongs to the CoA-transferase III family.</text>
</comment>
<evidence type="ECO:0000313" key="3">
    <source>
        <dbReference type="EMBL" id="GBC02470.1"/>
    </source>
</evidence>
<proteinExistence type="inferred from homology"/>
<evidence type="ECO:0000256" key="1">
    <source>
        <dbReference type="ARBA" id="ARBA00008383"/>
    </source>
</evidence>
<dbReference type="InterPro" id="IPR023606">
    <property type="entry name" value="CoA-Trfase_III_dom_1_sf"/>
</dbReference>
<keyword evidence="4" id="KW-1185">Reference proteome</keyword>
<dbReference type="GO" id="GO:0005739">
    <property type="term" value="C:mitochondrion"/>
    <property type="evidence" value="ECO:0007669"/>
    <property type="project" value="TreeGrafter"/>
</dbReference>
<accession>A0A2Z6RZZ7</accession>
<dbReference type="Proteomes" id="UP000247702">
    <property type="component" value="Unassembled WGS sequence"/>
</dbReference>
<evidence type="ECO:0008006" key="5">
    <source>
        <dbReference type="Google" id="ProtNLM"/>
    </source>
</evidence>